<reference evidence="3" key="1">
    <citation type="journal article" date="2018" name="Nat. Microbiol.">
        <title>Leveraging single-cell genomics to expand the fungal tree of life.</title>
        <authorList>
            <person name="Ahrendt S.R."/>
            <person name="Quandt C.A."/>
            <person name="Ciobanu D."/>
            <person name="Clum A."/>
            <person name="Salamov A."/>
            <person name="Andreopoulos B."/>
            <person name="Cheng J.F."/>
            <person name="Woyke T."/>
            <person name="Pelin A."/>
            <person name="Henrissat B."/>
            <person name="Reynolds N.K."/>
            <person name="Benny G.L."/>
            <person name="Smith M.E."/>
            <person name="James T.Y."/>
            <person name="Grigoriev I.V."/>
        </authorList>
    </citation>
    <scope>NUCLEOTIDE SEQUENCE [LARGE SCALE GENOMIC DNA]</scope>
</reference>
<dbReference type="EMBL" id="KZ993876">
    <property type="protein sequence ID" value="RKO94511.1"/>
    <property type="molecule type" value="Genomic_DNA"/>
</dbReference>
<evidence type="ECO:0000313" key="2">
    <source>
        <dbReference type="EMBL" id="RKO94511.1"/>
    </source>
</evidence>
<dbReference type="OrthoDB" id="10662942at2759"/>
<keyword evidence="3" id="KW-1185">Reference proteome</keyword>
<protein>
    <submittedName>
        <fullName evidence="2">Uncharacterized protein</fullName>
    </submittedName>
</protein>
<evidence type="ECO:0000256" key="1">
    <source>
        <dbReference type="SAM" id="MobiDB-lite"/>
    </source>
</evidence>
<gene>
    <name evidence="2" type="ORF">BDK51DRAFT_33565</name>
</gene>
<feature type="compositionally biased region" description="Polar residues" evidence="1">
    <location>
        <begin position="304"/>
        <end position="324"/>
    </location>
</feature>
<proteinExistence type="predicted"/>
<accession>A0A4P9WN31</accession>
<evidence type="ECO:0000313" key="3">
    <source>
        <dbReference type="Proteomes" id="UP000269721"/>
    </source>
</evidence>
<sequence length="348" mass="40987">MYQILYILPKLKTVFLLMTLTRIPFVQLMVFKVAENLIISVPSWIIKRTLEVAQNWKDYPLFIRADGMSEKDEMEWEFLDQQYFRKRKKIYVEMDFNNFDTEYPVTEIDPNTFYATKKHNGWEGPLPGYVRQISDEYYYKNQYGNLTNAMLLVSVATTFIAVLPINADVAKVTSGLLGASLIFLTTFNKVIKLNEKAHTFNLCSHRFMQLHSSIVEQLIFPPEKRFNAYQFEIWARKRLFKLKELSPKPIKRRVCHLFQQRFAKEVTEKIDYDIEAKGKKSENESNETYPENEIETLEVIEDNLSASSSDHGSKPQQTNQYEQYLLTRESQMNIAFKSEHDSPTPIYR</sequence>
<name>A0A4P9WN31_9FUNG</name>
<organism evidence="2 3">
    <name type="scientific">Blyttiomyces helicus</name>
    <dbReference type="NCBI Taxonomy" id="388810"/>
    <lineage>
        <taxon>Eukaryota</taxon>
        <taxon>Fungi</taxon>
        <taxon>Fungi incertae sedis</taxon>
        <taxon>Chytridiomycota</taxon>
        <taxon>Chytridiomycota incertae sedis</taxon>
        <taxon>Chytridiomycetes</taxon>
        <taxon>Chytridiomycetes incertae sedis</taxon>
        <taxon>Blyttiomyces</taxon>
    </lineage>
</organism>
<feature type="region of interest" description="Disordered" evidence="1">
    <location>
        <begin position="301"/>
        <end position="324"/>
    </location>
</feature>
<dbReference type="AlphaFoldDB" id="A0A4P9WN31"/>
<dbReference type="Proteomes" id="UP000269721">
    <property type="component" value="Unassembled WGS sequence"/>
</dbReference>